<reference evidence="1" key="1">
    <citation type="submission" date="2021-06" db="EMBL/GenBank/DDBJ databases">
        <authorList>
            <person name="Kallberg Y."/>
            <person name="Tangrot J."/>
            <person name="Rosling A."/>
        </authorList>
    </citation>
    <scope>NUCLEOTIDE SEQUENCE</scope>
    <source>
        <strain evidence="1">28 12/20/2015</strain>
    </source>
</reference>
<proteinExistence type="predicted"/>
<dbReference type="Proteomes" id="UP000789366">
    <property type="component" value="Unassembled WGS sequence"/>
</dbReference>
<organism evidence="1 2">
    <name type="scientific">Cetraspora pellucida</name>
    <dbReference type="NCBI Taxonomy" id="1433469"/>
    <lineage>
        <taxon>Eukaryota</taxon>
        <taxon>Fungi</taxon>
        <taxon>Fungi incertae sedis</taxon>
        <taxon>Mucoromycota</taxon>
        <taxon>Glomeromycotina</taxon>
        <taxon>Glomeromycetes</taxon>
        <taxon>Diversisporales</taxon>
        <taxon>Gigasporaceae</taxon>
        <taxon>Cetraspora</taxon>
    </lineage>
</organism>
<dbReference type="EMBL" id="CAJVPW010009025">
    <property type="protein sequence ID" value="CAG8600037.1"/>
    <property type="molecule type" value="Genomic_DNA"/>
</dbReference>
<accession>A0ACA9MM80</accession>
<name>A0ACA9MM80_9GLOM</name>
<protein>
    <submittedName>
        <fullName evidence="1">4413_t:CDS:1</fullName>
    </submittedName>
</protein>
<evidence type="ECO:0000313" key="1">
    <source>
        <dbReference type="EMBL" id="CAG8600037.1"/>
    </source>
</evidence>
<feature type="non-terminal residue" evidence="1">
    <location>
        <position position="1"/>
    </location>
</feature>
<sequence>FLTNFDVIIIPPFNGSAMSHHLNQKINSKMIHKILTWSYSQFCEHLIFKTKELIAMILSNTIWMEARCSGVMNVES</sequence>
<evidence type="ECO:0000313" key="2">
    <source>
        <dbReference type="Proteomes" id="UP000789366"/>
    </source>
</evidence>
<keyword evidence="2" id="KW-1185">Reference proteome</keyword>
<comment type="caution">
    <text evidence="1">The sequence shown here is derived from an EMBL/GenBank/DDBJ whole genome shotgun (WGS) entry which is preliminary data.</text>
</comment>
<gene>
    <name evidence="1" type="ORF">SPELUC_LOCUS7078</name>
</gene>